<feature type="region of interest" description="Disordered" evidence="1">
    <location>
        <begin position="46"/>
        <end position="74"/>
    </location>
</feature>
<dbReference type="AlphaFoldDB" id="A0A2B7YHD5"/>
<proteinExistence type="predicted"/>
<feature type="region of interest" description="Disordered" evidence="1">
    <location>
        <begin position="126"/>
        <end position="159"/>
    </location>
</feature>
<gene>
    <name evidence="2" type="ORF">AJ80_03579</name>
</gene>
<feature type="compositionally biased region" description="Low complexity" evidence="1">
    <location>
        <begin position="143"/>
        <end position="155"/>
    </location>
</feature>
<sequence>MEPVPRIQVTSSWDRVPLDYQQPHTPQLYATSDFSTTTPFPDLQYIEQQEQQEQQHRPSSLKKQKSDSGLRKGFWSRIKRSKSVDRASEPLFSDRSSPQWAIAAGENLVWCPERQIWVFPREQECSSPHQHHRRRRTEERAVSASATAPSSPLTAKPRGSPEYGELLFAQMPGHYPLSVYDSVNDGQCLPVYERGGHLDDVARKTGTESQWTLVAKRVSGSSERGSFY</sequence>
<name>A0A2B7YHD5_POLH7</name>
<dbReference type="Proteomes" id="UP000224634">
    <property type="component" value="Unassembled WGS sequence"/>
</dbReference>
<organism evidence="2 3">
    <name type="scientific">Polytolypa hystricis (strain UAMH7299)</name>
    <dbReference type="NCBI Taxonomy" id="1447883"/>
    <lineage>
        <taxon>Eukaryota</taxon>
        <taxon>Fungi</taxon>
        <taxon>Dikarya</taxon>
        <taxon>Ascomycota</taxon>
        <taxon>Pezizomycotina</taxon>
        <taxon>Eurotiomycetes</taxon>
        <taxon>Eurotiomycetidae</taxon>
        <taxon>Onygenales</taxon>
        <taxon>Onygenales incertae sedis</taxon>
        <taxon>Polytolypa</taxon>
    </lineage>
</organism>
<evidence type="ECO:0000313" key="3">
    <source>
        <dbReference type="Proteomes" id="UP000224634"/>
    </source>
</evidence>
<evidence type="ECO:0000256" key="1">
    <source>
        <dbReference type="SAM" id="MobiDB-lite"/>
    </source>
</evidence>
<reference evidence="2 3" key="1">
    <citation type="submission" date="2017-10" db="EMBL/GenBank/DDBJ databases">
        <title>Comparative genomics in systemic dimorphic fungi from Ajellomycetaceae.</title>
        <authorList>
            <person name="Munoz J.F."/>
            <person name="Mcewen J.G."/>
            <person name="Clay O.K."/>
            <person name="Cuomo C.A."/>
        </authorList>
    </citation>
    <scope>NUCLEOTIDE SEQUENCE [LARGE SCALE GENOMIC DNA]</scope>
    <source>
        <strain evidence="2 3">UAMH7299</strain>
    </source>
</reference>
<protein>
    <submittedName>
        <fullName evidence="2">Uncharacterized protein</fullName>
    </submittedName>
</protein>
<keyword evidence="3" id="KW-1185">Reference proteome</keyword>
<dbReference type="OrthoDB" id="4199879at2759"/>
<dbReference type="EMBL" id="PDNA01000040">
    <property type="protein sequence ID" value="PGH20433.1"/>
    <property type="molecule type" value="Genomic_DNA"/>
</dbReference>
<evidence type="ECO:0000313" key="2">
    <source>
        <dbReference type="EMBL" id="PGH20433.1"/>
    </source>
</evidence>
<accession>A0A2B7YHD5</accession>
<comment type="caution">
    <text evidence="2">The sequence shown here is derived from an EMBL/GenBank/DDBJ whole genome shotgun (WGS) entry which is preliminary data.</text>
</comment>